<feature type="coiled-coil region" evidence="4">
    <location>
        <begin position="205"/>
        <end position="236"/>
    </location>
</feature>
<dbReference type="Pfam" id="PF04548">
    <property type="entry name" value="AIG1"/>
    <property type="match status" value="3"/>
</dbReference>
<reference evidence="7" key="4">
    <citation type="submission" date="2025-09" db="UniProtKB">
        <authorList>
            <consortium name="Ensembl"/>
        </authorList>
    </citation>
    <scope>IDENTIFICATION</scope>
</reference>
<dbReference type="PANTHER" id="PTHR10903:SF179">
    <property type="entry name" value="GTPASE IMAP FAMILY MEMBER 8"/>
    <property type="match status" value="1"/>
</dbReference>
<dbReference type="OrthoDB" id="9982588at2759"/>
<reference evidence="7" key="2">
    <citation type="submission" date="2020-02" db="EMBL/GenBank/DDBJ databases">
        <title>Esox lucius (northern pike) genome, fEsoLuc1, primary haplotype.</title>
        <authorList>
            <person name="Myers G."/>
            <person name="Karagic N."/>
            <person name="Meyer A."/>
            <person name="Pippel M."/>
            <person name="Reichard M."/>
            <person name="Winkler S."/>
            <person name="Tracey A."/>
            <person name="Sims Y."/>
            <person name="Howe K."/>
            <person name="Rhie A."/>
            <person name="Formenti G."/>
            <person name="Durbin R."/>
            <person name="Fedrigo O."/>
            <person name="Jarvis E.D."/>
        </authorList>
    </citation>
    <scope>NUCLEOTIDE SEQUENCE [LARGE SCALE GENOMIC DNA]</scope>
</reference>
<name>A0A3P8Z2S9_ESOLU</name>
<sequence>MSTRAATICDLRVVLLGGRNSGKSAVGNVLLGSEEFVTTERTTCSRRVGEVAGSRVTVVDTPGWWCDFSVQDTPQLVKREIMRSVSLCSPGPHVFLIVVKASSVFCEKRRRALEEHLALLGEGVWSYCFVSFTCSAWSGHTPMEHGIERGDSAPLWLVEKCGRRYHCLDTTSRTSGSQVTELFRKIQRLVIENSDGYFKMEGTLLREIEEKKKTVEQKAEQRLIKVQKQRSRLKGESRSLSNIKVVLCGARWSGKSSAGNTILGGKIFDVKRRTAQCTMRAGDVAERQVTVVDTPGWWMNYFSRESPVFDQREIARCVSLCPPGPHAILLMVRVDRSFTETNRRAVQEHLELITDTAWAHAIVLFSYGDWLGDTTIEQHIESEGTALQWLVEKCANRYHVLNNRSSSGFQVSELVKKIEELVACNGGRVCEVEEAILQKLEEKRRVEEERAALRQARRLEQRETDRSLLGQLHCPSELRIVLLSGSNTGRSSAGNCILGWEHFEVGNHATVCVEGQGEVTGRTVTVLDPPGWLSVGPDHLESPSASGATVFLVVVNVSSSYSHTLWRRAEKHLGGLGEKTWKRAMVLFTFGDWLGDSTIEQRIESEGEPLRSLVERCGNRYHVLDSKRLGAGAQVTELLEKIEEMLAVEKLKLLQGGEQAGKSLTVMQDQEMDEVMIQRKDIDNPGANDPETPARDELCFISGSEVARSNDRLNQYDQRALEIAEQDLALPEARRGEKTKENHSIVDMEGFLLSMASVLQRNQEELRWNMGSRQPLVVNLTDWLQTVSTQGYHVRQNGQKSINPVSNLFSGHQAVLLLIPVEQPQEPERMLMEQESSMNMQSIAHNRDWVLKKIGRTGGLQALIDQWGNSNLEELESFIDSYFEMVWKETMGSFKVEEDCELGGVMDDSVDVDSQEVLSSIDKKLSKLDILEGMQRDLLELRQSLDHSCSIIQELSKKSKTTQKSAVPIDGGQADREESYYRDVQ</sequence>
<dbReference type="SUPFAM" id="SSF52540">
    <property type="entry name" value="P-loop containing nucleoside triphosphate hydrolases"/>
    <property type="match status" value="3"/>
</dbReference>
<dbReference type="Proteomes" id="UP000265140">
    <property type="component" value="Chromosome 11"/>
</dbReference>
<dbReference type="InterPro" id="IPR006703">
    <property type="entry name" value="G_AIG1"/>
</dbReference>
<keyword evidence="2" id="KW-0547">Nucleotide-binding</keyword>
<dbReference type="FunCoup" id="A0A3P8Z2S9">
    <property type="interactions" value="11"/>
</dbReference>
<keyword evidence="3" id="KW-0342">GTP-binding</keyword>
<dbReference type="PANTHER" id="PTHR10903">
    <property type="entry name" value="GTPASE, IMAP FAMILY MEMBER-RELATED"/>
    <property type="match status" value="1"/>
</dbReference>
<proteinExistence type="inferred from homology"/>
<dbReference type="RefSeq" id="XP_010872496.2">
    <property type="nucleotide sequence ID" value="XM_010874194.3"/>
</dbReference>
<evidence type="ECO:0000256" key="3">
    <source>
        <dbReference type="ARBA" id="ARBA00023134"/>
    </source>
</evidence>
<comment type="similarity">
    <text evidence="1">Belongs to the TRAFAC class TrmE-Era-EngA-EngB-Septin-like GTPase superfamily. AIG1/Toc34/Toc159-like paraseptin GTPase family. IAN subfamily.</text>
</comment>
<evidence type="ECO:0000256" key="2">
    <source>
        <dbReference type="ARBA" id="ARBA00022741"/>
    </source>
</evidence>
<evidence type="ECO:0000259" key="6">
    <source>
        <dbReference type="PROSITE" id="PS51720"/>
    </source>
</evidence>
<dbReference type="GeneID" id="105012987"/>
<evidence type="ECO:0000313" key="7">
    <source>
        <dbReference type="Ensembl" id="ENSELUP00000023045.3"/>
    </source>
</evidence>
<dbReference type="InParanoid" id="A0A3P8Z2S9"/>
<reference evidence="8" key="1">
    <citation type="journal article" date="2014" name="PLoS ONE">
        <title>The genome and linkage map of the northern pike (Esox lucius): conserved synteny revealed between the salmonid sister group and the Neoteleostei.</title>
        <authorList>
            <person name="Rondeau E.B."/>
            <person name="Minkley D.R."/>
            <person name="Leong J.S."/>
            <person name="Messmer A.M."/>
            <person name="Jantzen J.R."/>
            <person name="von Schalburg K.R."/>
            <person name="Lemon C."/>
            <person name="Bird N.H."/>
            <person name="Koop B.F."/>
        </authorList>
    </citation>
    <scope>NUCLEOTIDE SEQUENCE</scope>
</reference>
<accession>A0A3P8Z2S9</accession>
<feature type="region of interest" description="Disordered" evidence="5">
    <location>
        <begin position="958"/>
        <end position="985"/>
    </location>
</feature>
<dbReference type="InterPro" id="IPR027417">
    <property type="entry name" value="P-loop_NTPase"/>
</dbReference>
<dbReference type="KEGG" id="els:105012987"/>
<reference evidence="7" key="3">
    <citation type="submission" date="2025-08" db="UniProtKB">
        <authorList>
            <consortium name="Ensembl"/>
        </authorList>
    </citation>
    <scope>IDENTIFICATION</scope>
</reference>
<feature type="domain" description="AIG1-type G" evidence="6">
    <location>
        <begin position="8"/>
        <end position="207"/>
    </location>
</feature>
<dbReference type="InterPro" id="IPR045058">
    <property type="entry name" value="GIMA/IAN/Toc"/>
</dbReference>
<feature type="compositionally biased region" description="Basic and acidic residues" evidence="5">
    <location>
        <begin position="973"/>
        <end position="985"/>
    </location>
</feature>
<dbReference type="AlphaFoldDB" id="A0A3P8Z2S9"/>
<keyword evidence="4" id="KW-0175">Coiled coil</keyword>
<dbReference type="FunFam" id="3.40.50.300:FF:001809">
    <property type="entry name" value="Si:ch1073-365p7.2"/>
    <property type="match status" value="2"/>
</dbReference>
<evidence type="ECO:0000256" key="5">
    <source>
        <dbReference type="SAM" id="MobiDB-lite"/>
    </source>
</evidence>
<feature type="coiled-coil region" evidence="4">
    <location>
        <begin position="430"/>
        <end position="463"/>
    </location>
</feature>
<dbReference type="GeneTree" id="ENSGT00940000162556"/>
<dbReference type="Bgee" id="ENSELUG00000021930">
    <property type="expression patterns" value="Expressed in digestive tract and 4 other cell types or tissues"/>
</dbReference>
<organism evidence="7 8">
    <name type="scientific">Esox lucius</name>
    <name type="common">Northern pike</name>
    <dbReference type="NCBI Taxonomy" id="8010"/>
    <lineage>
        <taxon>Eukaryota</taxon>
        <taxon>Metazoa</taxon>
        <taxon>Chordata</taxon>
        <taxon>Craniata</taxon>
        <taxon>Vertebrata</taxon>
        <taxon>Euteleostomi</taxon>
        <taxon>Actinopterygii</taxon>
        <taxon>Neopterygii</taxon>
        <taxon>Teleostei</taxon>
        <taxon>Protacanthopterygii</taxon>
        <taxon>Esociformes</taxon>
        <taxon>Esocidae</taxon>
        <taxon>Esox</taxon>
    </lineage>
</organism>
<dbReference type="Gene3D" id="3.40.50.300">
    <property type="entry name" value="P-loop containing nucleotide triphosphate hydrolases"/>
    <property type="match status" value="3"/>
</dbReference>
<evidence type="ECO:0000256" key="4">
    <source>
        <dbReference type="SAM" id="Coils"/>
    </source>
</evidence>
<dbReference type="GO" id="GO:0005525">
    <property type="term" value="F:GTP binding"/>
    <property type="evidence" value="ECO:0007669"/>
    <property type="project" value="UniProtKB-KW"/>
</dbReference>
<protein>
    <recommendedName>
        <fullName evidence="6">AIG1-type G domain-containing protein</fullName>
    </recommendedName>
</protein>
<evidence type="ECO:0000256" key="1">
    <source>
        <dbReference type="ARBA" id="ARBA00008535"/>
    </source>
</evidence>
<keyword evidence="8" id="KW-1185">Reference proteome</keyword>
<dbReference type="PROSITE" id="PS51720">
    <property type="entry name" value="G_AIG1"/>
    <property type="match status" value="2"/>
</dbReference>
<feature type="domain" description="AIG1-type G" evidence="6">
    <location>
        <begin position="240"/>
        <end position="439"/>
    </location>
</feature>
<dbReference type="Ensembl" id="ENSELUT00000042514.3">
    <property type="protein sequence ID" value="ENSELUP00000023045.3"/>
    <property type="gene ID" value="ENSELUG00000021930.3"/>
</dbReference>
<dbReference type="CDD" id="cd01852">
    <property type="entry name" value="AIG1"/>
    <property type="match status" value="1"/>
</dbReference>
<evidence type="ECO:0000313" key="8">
    <source>
        <dbReference type="Proteomes" id="UP000265140"/>
    </source>
</evidence>